<proteinExistence type="inferred from homology"/>
<feature type="chain" id="PRO_5004163257" evidence="9">
    <location>
        <begin position="19"/>
        <end position="666"/>
    </location>
</feature>
<evidence type="ECO:0000313" key="11">
    <source>
        <dbReference type="EMBL" id="ABJ82807.1"/>
    </source>
</evidence>
<keyword evidence="6 8" id="KW-0472">Membrane</keyword>
<evidence type="ECO:0000256" key="8">
    <source>
        <dbReference type="PROSITE-ProRule" id="PRU01360"/>
    </source>
</evidence>
<dbReference type="PROSITE" id="PS52016">
    <property type="entry name" value="TONB_DEPENDENT_REC_3"/>
    <property type="match status" value="1"/>
</dbReference>
<dbReference type="OrthoDB" id="99480at2"/>
<keyword evidence="5 9" id="KW-0732">Signal</keyword>
<evidence type="ECO:0000256" key="3">
    <source>
        <dbReference type="ARBA" id="ARBA00022452"/>
    </source>
</evidence>
<keyword evidence="3 8" id="KW-1134">Transmembrane beta strand</keyword>
<dbReference type="Pfam" id="PF07715">
    <property type="entry name" value="Plug"/>
    <property type="match status" value="1"/>
</dbReference>
<gene>
    <name evidence="11" type="ordered locus">Acid_1817</name>
</gene>
<dbReference type="STRING" id="234267.Acid_1817"/>
<comment type="subcellular location">
    <subcellularLocation>
        <location evidence="1 8">Cell outer membrane</location>
        <topology evidence="1 8">Multi-pass membrane protein</topology>
    </subcellularLocation>
</comment>
<feature type="domain" description="TonB-dependent receptor plug" evidence="10">
    <location>
        <begin position="61"/>
        <end position="147"/>
    </location>
</feature>
<dbReference type="AlphaFoldDB" id="Q027K0"/>
<dbReference type="InterPro" id="IPR039426">
    <property type="entry name" value="TonB-dep_rcpt-like"/>
</dbReference>
<dbReference type="InParanoid" id="Q027K0"/>
<name>Q027K0_SOLUE</name>
<dbReference type="HOGENOM" id="CLU_016085_0_0_0"/>
<evidence type="ECO:0000256" key="2">
    <source>
        <dbReference type="ARBA" id="ARBA00022448"/>
    </source>
</evidence>
<dbReference type="Gene3D" id="2.40.170.20">
    <property type="entry name" value="TonB-dependent receptor, beta-barrel domain"/>
    <property type="match status" value="1"/>
</dbReference>
<feature type="signal peptide" evidence="9">
    <location>
        <begin position="1"/>
        <end position="18"/>
    </location>
</feature>
<keyword evidence="2 8" id="KW-0813">Transport</keyword>
<reference evidence="11" key="1">
    <citation type="submission" date="2006-10" db="EMBL/GenBank/DDBJ databases">
        <title>Complete sequence of Solibacter usitatus Ellin6076.</title>
        <authorList>
            <consortium name="US DOE Joint Genome Institute"/>
            <person name="Copeland A."/>
            <person name="Lucas S."/>
            <person name="Lapidus A."/>
            <person name="Barry K."/>
            <person name="Detter J.C."/>
            <person name="Glavina del Rio T."/>
            <person name="Hammon N."/>
            <person name="Israni S."/>
            <person name="Dalin E."/>
            <person name="Tice H."/>
            <person name="Pitluck S."/>
            <person name="Thompson L.S."/>
            <person name="Brettin T."/>
            <person name="Bruce D."/>
            <person name="Han C."/>
            <person name="Tapia R."/>
            <person name="Gilna P."/>
            <person name="Schmutz J."/>
            <person name="Larimer F."/>
            <person name="Land M."/>
            <person name="Hauser L."/>
            <person name="Kyrpides N."/>
            <person name="Mikhailova N."/>
            <person name="Janssen P.H."/>
            <person name="Kuske C.R."/>
            <person name="Richardson P."/>
        </authorList>
    </citation>
    <scope>NUCLEOTIDE SEQUENCE</scope>
    <source>
        <strain evidence="11">Ellin6076</strain>
    </source>
</reference>
<dbReference type="eggNOG" id="COG4206">
    <property type="taxonomic scope" value="Bacteria"/>
</dbReference>
<evidence type="ECO:0000256" key="1">
    <source>
        <dbReference type="ARBA" id="ARBA00004571"/>
    </source>
</evidence>
<evidence type="ECO:0000259" key="10">
    <source>
        <dbReference type="Pfam" id="PF07715"/>
    </source>
</evidence>
<dbReference type="GO" id="GO:0015344">
    <property type="term" value="F:siderophore uptake transmembrane transporter activity"/>
    <property type="evidence" value="ECO:0007669"/>
    <property type="project" value="TreeGrafter"/>
</dbReference>
<sequence length="666" mass="73004" precursor="true">MRTLFTMLVLCVPLTAQLEPLKTTIVITADPVQPGIDRRDSEVFTRTLFSRDDQIFHVLDAGINAGQHEGGGKSLEIRRFGFNLDHGGFNGGLKVLVDNVQQNQGTQGHGQGYLGSLKSLSPELVEGVDIVNGPFNAEYGDFSGLGVVHIRTRDSMPDVWTVRLQAGSFGSERGFFSFSPELRNGDALFAYEGSHTDGPFLSALRYTRHNFTGSVTRRLSAQRSVGFKYNAGLNEFFSSGQIPLDEVAAGQLDRFGYIDPSDGGRVRSGTASAYLRQEDSHGGVLKVDAFATRSLFDLYSDFTFFLKDPVHADGIQQHDSRLIEGANAQYQLVHKLAGTQALLTIGGNFSDNQINVGLYPSERRVPLGVDTRDHAHVTNAATYAQESVTLLGGRILAGAGLRVDEFRFEVAGRDPVRSTLAQPKLSFSYRPTLSLPVTLYANYGRGVSTADARGVVQQRGQPAVSTTDFYQAGSSQHFGRISTSIDGFWIDRSHEQVYIPDDGTFEFKGPSRAYGLEAKASVELTHHLSFNGGVTKVMNAYYRGDPRVYVDSAPHFTANAALTLAGWRQWSASLRMGAINHYRLDGSDSSIVAAGHTVFDMGISRRVGRTVELSLALDNFTDRDYYETQNYFESQLRGEAPLWRIHGTPGYPLTATAGITFRLKGK</sequence>
<keyword evidence="7 8" id="KW-0998">Cell outer membrane</keyword>
<dbReference type="PANTHER" id="PTHR30069">
    <property type="entry name" value="TONB-DEPENDENT OUTER MEMBRANE RECEPTOR"/>
    <property type="match status" value="1"/>
</dbReference>
<dbReference type="InterPro" id="IPR012910">
    <property type="entry name" value="Plug_dom"/>
</dbReference>
<dbReference type="KEGG" id="sus:Acid_1817"/>
<evidence type="ECO:0000256" key="5">
    <source>
        <dbReference type="ARBA" id="ARBA00022729"/>
    </source>
</evidence>
<dbReference type="InterPro" id="IPR037066">
    <property type="entry name" value="Plug_dom_sf"/>
</dbReference>
<organism evidence="11">
    <name type="scientific">Solibacter usitatus (strain Ellin6076)</name>
    <dbReference type="NCBI Taxonomy" id="234267"/>
    <lineage>
        <taxon>Bacteria</taxon>
        <taxon>Pseudomonadati</taxon>
        <taxon>Acidobacteriota</taxon>
        <taxon>Terriglobia</taxon>
        <taxon>Bryobacterales</taxon>
        <taxon>Solibacteraceae</taxon>
        <taxon>Candidatus Solibacter</taxon>
    </lineage>
</organism>
<evidence type="ECO:0000256" key="9">
    <source>
        <dbReference type="SAM" id="SignalP"/>
    </source>
</evidence>
<keyword evidence="11" id="KW-0675">Receptor</keyword>
<dbReference type="InterPro" id="IPR036942">
    <property type="entry name" value="Beta-barrel_TonB_sf"/>
</dbReference>
<dbReference type="GO" id="GO:0044718">
    <property type="term" value="P:siderophore transmembrane transport"/>
    <property type="evidence" value="ECO:0007669"/>
    <property type="project" value="TreeGrafter"/>
</dbReference>
<dbReference type="GO" id="GO:0009279">
    <property type="term" value="C:cell outer membrane"/>
    <property type="evidence" value="ECO:0007669"/>
    <property type="project" value="UniProtKB-SubCell"/>
</dbReference>
<comment type="similarity">
    <text evidence="8">Belongs to the TonB-dependent receptor family.</text>
</comment>
<evidence type="ECO:0000256" key="4">
    <source>
        <dbReference type="ARBA" id="ARBA00022692"/>
    </source>
</evidence>
<dbReference type="EMBL" id="CP000473">
    <property type="protein sequence ID" value="ABJ82807.1"/>
    <property type="molecule type" value="Genomic_DNA"/>
</dbReference>
<dbReference type="Gene3D" id="2.170.130.10">
    <property type="entry name" value="TonB-dependent receptor, plug domain"/>
    <property type="match status" value="1"/>
</dbReference>
<protein>
    <submittedName>
        <fullName evidence="11">TonB-dependent receptor</fullName>
    </submittedName>
</protein>
<dbReference type="SUPFAM" id="SSF56935">
    <property type="entry name" value="Porins"/>
    <property type="match status" value="1"/>
</dbReference>
<dbReference type="PANTHER" id="PTHR30069:SF29">
    <property type="entry name" value="HEMOGLOBIN AND HEMOGLOBIN-HAPTOGLOBIN-BINDING PROTEIN 1-RELATED"/>
    <property type="match status" value="1"/>
</dbReference>
<keyword evidence="4 8" id="KW-0812">Transmembrane</keyword>
<evidence type="ECO:0000256" key="7">
    <source>
        <dbReference type="ARBA" id="ARBA00023237"/>
    </source>
</evidence>
<evidence type="ECO:0000256" key="6">
    <source>
        <dbReference type="ARBA" id="ARBA00023136"/>
    </source>
</evidence>
<accession>Q027K0</accession>